<keyword evidence="2" id="KW-1185">Reference proteome</keyword>
<evidence type="ECO:0000313" key="3">
    <source>
        <dbReference type="WBParaSite" id="PSU_v2.g6324.t1"/>
    </source>
</evidence>
<protein>
    <submittedName>
        <fullName evidence="3">Uncharacterized protein</fullName>
    </submittedName>
</protein>
<dbReference type="AlphaFoldDB" id="A0A914Z0R6"/>
<proteinExistence type="predicted"/>
<accession>A0A914Z0R6</accession>
<sequence>MLLHKAWIFICDIVIGTIGLFIQFISAKKNSLGKPKEIKTIIFGDFEVFLKNKEWEALITTFRFNMPHDRRTILCCATYDDRACFNFYYIVRHYYWFVTLGEMNQVEGLVRQTFMADKVVNHDKMLIKLIIEKAKNGNILLV</sequence>
<dbReference type="Proteomes" id="UP000887577">
    <property type="component" value="Unplaced"/>
</dbReference>
<evidence type="ECO:0000313" key="2">
    <source>
        <dbReference type="Proteomes" id="UP000887577"/>
    </source>
</evidence>
<keyword evidence="1" id="KW-1133">Transmembrane helix</keyword>
<keyword evidence="1" id="KW-0472">Membrane</keyword>
<name>A0A914Z0R6_9BILA</name>
<evidence type="ECO:0000256" key="1">
    <source>
        <dbReference type="SAM" id="Phobius"/>
    </source>
</evidence>
<reference evidence="3" key="1">
    <citation type="submission" date="2022-11" db="UniProtKB">
        <authorList>
            <consortium name="WormBaseParasite"/>
        </authorList>
    </citation>
    <scope>IDENTIFICATION</scope>
</reference>
<dbReference type="WBParaSite" id="PSU_v2.g6324.t1">
    <property type="protein sequence ID" value="PSU_v2.g6324.t1"/>
    <property type="gene ID" value="PSU_v2.g6324"/>
</dbReference>
<keyword evidence="1" id="KW-0812">Transmembrane</keyword>
<feature type="transmembrane region" description="Helical" evidence="1">
    <location>
        <begin position="6"/>
        <end position="26"/>
    </location>
</feature>
<organism evidence="2 3">
    <name type="scientific">Panagrolaimus superbus</name>
    <dbReference type="NCBI Taxonomy" id="310955"/>
    <lineage>
        <taxon>Eukaryota</taxon>
        <taxon>Metazoa</taxon>
        <taxon>Ecdysozoa</taxon>
        <taxon>Nematoda</taxon>
        <taxon>Chromadorea</taxon>
        <taxon>Rhabditida</taxon>
        <taxon>Tylenchina</taxon>
        <taxon>Panagrolaimomorpha</taxon>
        <taxon>Panagrolaimoidea</taxon>
        <taxon>Panagrolaimidae</taxon>
        <taxon>Panagrolaimus</taxon>
    </lineage>
</organism>